<feature type="compositionally biased region" description="Basic and acidic residues" evidence="1">
    <location>
        <begin position="581"/>
        <end position="593"/>
    </location>
</feature>
<name>A0A9P9IC50_9PLEO</name>
<dbReference type="Proteomes" id="UP000700596">
    <property type="component" value="Unassembled WGS sequence"/>
</dbReference>
<feature type="region of interest" description="Disordered" evidence="1">
    <location>
        <begin position="376"/>
        <end position="395"/>
    </location>
</feature>
<feature type="compositionally biased region" description="Basic residues" evidence="1">
    <location>
        <begin position="430"/>
        <end position="439"/>
    </location>
</feature>
<evidence type="ECO:0000313" key="2">
    <source>
        <dbReference type="EMBL" id="KAH7114334.1"/>
    </source>
</evidence>
<feature type="compositionally biased region" description="Basic and acidic residues" evidence="1">
    <location>
        <begin position="401"/>
        <end position="410"/>
    </location>
</feature>
<feature type="region of interest" description="Disordered" evidence="1">
    <location>
        <begin position="401"/>
        <end position="470"/>
    </location>
</feature>
<comment type="caution">
    <text evidence="2">The sequence shown here is derived from an EMBL/GenBank/DDBJ whole genome shotgun (WGS) entry which is preliminary data.</text>
</comment>
<feature type="compositionally biased region" description="Polar residues" evidence="1">
    <location>
        <begin position="617"/>
        <end position="638"/>
    </location>
</feature>
<feature type="compositionally biased region" description="Polar residues" evidence="1">
    <location>
        <begin position="87"/>
        <end position="108"/>
    </location>
</feature>
<evidence type="ECO:0000313" key="3">
    <source>
        <dbReference type="Proteomes" id="UP000700596"/>
    </source>
</evidence>
<dbReference type="AlphaFoldDB" id="A0A9P9IC50"/>
<dbReference type="OrthoDB" id="5419922at2759"/>
<feature type="region of interest" description="Disordered" evidence="1">
    <location>
        <begin position="581"/>
        <end position="643"/>
    </location>
</feature>
<feature type="compositionally biased region" description="Polar residues" evidence="1">
    <location>
        <begin position="443"/>
        <end position="456"/>
    </location>
</feature>
<proteinExistence type="predicted"/>
<feature type="region of interest" description="Disordered" evidence="1">
    <location>
        <begin position="493"/>
        <end position="520"/>
    </location>
</feature>
<accession>A0A9P9IC50</accession>
<feature type="region of interest" description="Disordered" evidence="1">
    <location>
        <begin position="68"/>
        <end position="188"/>
    </location>
</feature>
<feature type="compositionally biased region" description="Basic and acidic residues" evidence="1">
    <location>
        <begin position="152"/>
        <end position="175"/>
    </location>
</feature>
<reference evidence="2" key="1">
    <citation type="journal article" date="2021" name="Nat. Commun.">
        <title>Genetic determinants of endophytism in the Arabidopsis root mycobiome.</title>
        <authorList>
            <person name="Mesny F."/>
            <person name="Miyauchi S."/>
            <person name="Thiergart T."/>
            <person name="Pickel B."/>
            <person name="Atanasova L."/>
            <person name="Karlsson M."/>
            <person name="Huettel B."/>
            <person name="Barry K.W."/>
            <person name="Haridas S."/>
            <person name="Chen C."/>
            <person name="Bauer D."/>
            <person name="Andreopoulos W."/>
            <person name="Pangilinan J."/>
            <person name="LaButti K."/>
            <person name="Riley R."/>
            <person name="Lipzen A."/>
            <person name="Clum A."/>
            <person name="Drula E."/>
            <person name="Henrissat B."/>
            <person name="Kohler A."/>
            <person name="Grigoriev I.V."/>
            <person name="Martin F.M."/>
            <person name="Hacquard S."/>
        </authorList>
    </citation>
    <scope>NUCLEOTIDE SEQUENCE</scope>
    <source>
        <strain evidence="2">MPI-CAGE-CH-0243</strain>
    </source>
</reference>
<organism evidence="2 3">
    <name type="scientific">Dendryphion nanum</name>
    <dbReference type="NCBI Taxonomy" id="256645"/>
    <lineage>
        <taxon>Eukaryota</taxon>
        <taxon>Fungi</taxon>
        <taxon>Dikarya</taxon>
        <taxon>Ascomycota</taxon>
        <taxon>Pezizomycotina</taxon>
        <taxon>Dothideomycetes</taxon>
        <taxon>Pleosporomycetidae</taxon>
        <taxon>Pleosporales</taxon>
        <taxon>Torulaceae</taxon>
        <taxon>Dendryphion</taxon>
    </lineage>
</organism>
<keyword evidence="3" id="KW-1185">Reference proteome</keyword>
<sequence>MRQPSKNLLITGLDACEIECAQGDLLEPLPEGYDDLQQRAAKRRKIEVIANECLRGKRPYIMSAQLKGPFEGTNWKNPWRRKEQSEQKTYLQRSRSESHSGGNTQDTGSAGGHNSPREEKVRKGPAAGRSNSRQTAETTIPSNQPNAIQRSGRREDSSEWLKRRAMRPVREERHMKPSATPSRQGKWPCYSSRDLQLAPPKVALPKAHSSTNTGHAFNHVLEHSSGASASIIICSPVKEPTSTLTSPRGARSSRRNTAVDRLIPTPTIPGSSADHMEGMSFVNPEHHAPRAGNNILFSYDESTTNHIQEHESNWVTSSNGIAVPIDPSEKATTRESHLTGPLIQSYIQKNMIQSMTTRTPSREEIQISAERCAVPTPKSSTFAKEPPGISIGCDHEDATLPLSEKQRTESAWKSASSSSFTYQMVEHQPKNKKPLRSKPRPVTFNSSPAVSRNSAQHAEPLQEDLEASRHSNYSTQAALMLAQLEFQEETILSLSSNTPRPPPEWPNDANHGQRPSSPEVTPFRKFNAQLETDAMVDAENNQDLPMSTQDLLNLASPFAFSAIKRCSVLPKRSSLRFAVHSNHEGERHADHVNGKKSPTSSTERVPLKDRNGHISLKRTTTGSEKGSQESPNPSQPYGTQEVDLQASLDSDLDFTNQFLANLEGMI</sequence>
<dbReference type="EMBL" id="JAGMWT010000017">
    <property type="protein sequence ID" value="KAH7114334.1"/>
    <property type="molecule type" value="Genomic_DNA"/>
</dbReference>
<evidence type="ECO:0000256" key="1">
    <source>
        <dbReference type="SAM" id="MobiDB-lite"/>
    </source>
</evidence>
<gene>
    <name evidence="2" type="ORF">B0J11DRAFT_133491</name>
</gene>
<protein>
    <submittedName>
        <fullName evidence="2">Uncharacterized protein</fullName>
    </submittedName>
</protein>
<feature type="compositionally biased region" description="Polar residues" evidence="1">
    <location>
        <begin position="129"/>
        <end position="149"/>
    </location>
</feature>